<dbReference type="Proteomes" id="UP000269774">
    <property type="component" value="Unassembled WGS sequence"/>
</dbReference>
<dbReference type="CDD" id="cd00158">
    <property type="entry name" value="RHOD"/>
    <property type="match status" value="1"/>
</dbReference>
<name>A0A3M2HWW4_9GAMM</name>
<dbReference type="PANTHER" id="PTHR44086:SF10">
    <property type="entry name" value="THIOSULFATE SULFURTRANSFERASE_RHODANESE-LIKE DOMAIN-CONTAINING PROTEIN 3"/>
    <property type="match status" value="1"/>
</dbReference>
<dbReference type="Pfam" id="PF00581">
    <property type="entry name" value="Rhodanese"/>
    <property type="match status" value="1"/>
</dbReference>
<dbReference type="SMART" id="SM00450">
    <property type="entry name" value="RHOD"/>
    <property type="match status" value="1"/>
</dbReference>
<dbReference type="InterPro" id="IPR001763">
    <property type="entry name" value="Rhodanese-like_dom"/>
</dbReference>
<dbReference type="PANTHER" id="PTHR44086">
    <property type="entry name" value="THIOSULFATE SULFURTRANSFERASE RDL2, MITOCHONDRIAL-RELATED"/>
    <property type="match status" value="1"/>
</dbReference>
<evidence type="ECO:0000259" key="1">
    <source>
        <dbReference type="PROSITE" id="PS50206"/>
    </source>
</evidence>
<dbReference type="Gene3D" id="3.40.250.10">
    <property type="entry name" value="Rhodanese-like domain"/>
    <property type="match status" value="1"/>
</dbReference>
<dbReference type="OrthoDB" id="9789585at2"/>
<reference evidence="2 3" key="1">
    <citation type="submission" date="2018-10" db="EMBL/GenBank/DDBJ databases">
        <title>Pseudomonas zhaodongensis NEAU-ST5-21(T) genome.</title>
        <authorList>
            <person name="Peng J."/>
            <person name="Liu Z.-P."/>
        </authorList>
    </citation>
    <scope>NUCLEOTIDE SEQUENCE [LARGE SCALE GENOMIC DNA]</scope>
    <source>
        <strain evidence="2 3">NEAU-ST5-21</strain>
    </source>
</reference>
<dbReference type="PROSITE" id="PS50206">
    <property type="entry name" value="RHODANESE_3"/>
    <property type="match status" value="1"/>
</dbReference>
<evidence type="ECO:0000313" key="2">
    <source>
        <dbReference type="EMBL" id="RMH92765.1"/>
    </source>
</evidence>
<accession>A0A3M2HWW4</accession>
<dbReference type="AlphaFoldDB" id="A0A3M2HWW4"/>
<evidence type="ECO:0000313" key="3">
    <source>
        <dbReference type="Proteomes" id="UP000269774"/>
    </source>
</evidence>
<dbReference type="InterPro" id="IPR036873">
    <property type="entry name" value="Rhodanese-like_dom_sf"/>
</dbReference>
<feature type="domain" description="Rhodanese" evidence="1">
    <location>
        <begin position="30"/>
        <end position="112"/>
    </location>
</feature>
<dbReference type="EMBL" id="RFFM01000001">
    <property type="protein sequence ID" value="RMH92765.1"/>
    <property type="molecule type" value="Genomic_DNA"/>
</dbReference>
<dbReference type="SUPFAM" id="SSF52821">
    <property type="entry name" value="Rhodanese/Cell cycle control phosphatase"/>
    <property type="match status" value="1"/>
</dbReference>
<keyword evidence="3" id="KW-1185">Reference proteome</keyword>
<proteinExistence type="predicted"/>
<gene>
    <name evidence="2" type="ORF">EA797_05950</name>
</gene>
<dbReference type="GO" id="GO:0004792">
    <property type="term" value="F:thiosulfate-cyanide sulfurtransferase activity"/>
    <property type="evidence" value="ECO:0007669"/>
    <property type="project" value="TreeGrafter"/>
</dbReference>
<organism evidence="2 3">
    <name type="scientific">Stutzerimonas zhaodongensis</name>
    <dbReference type="NCBI Taxonomy" id="1176257"/>
    <lineage>
        <taxon>Bacteria</taxon>
        <taxon>Pseudomonadati</taxon>
        <taxon>Pseudomonadota</taxon>
        <taxon>Gammaproteobacteria</taxon>
        <taxon>Pseudomonadales</taxon>
        <taxon>Pseudomonadaceae</taxon>
        <taxon>Stutzerimonas</taxon>
    </lineage>
</organism>
<comment type="caution">
    <text evidence="2">The sequence shown here is derived from an EMBL/GenBank/DDBJ whole genome shotgun (WGS) entry which is preliminary data.</text>
</comment>
<protein>
    <submittedName>
        <fullName evidence="2">Rhodanese-like domain-containing protein</fullName>
    </submittedName>
</protein>
<sequence>MYRFTPLLLATAVTANAGDIDKPAALSALQESNSVLIDVRTEQEHAEGALPGAKRIETAELSERIGSVAPDKDAPIVLYCRSGRRSSAAQDLLQELGYSRVINAGAYDDLKTVVQYP</sequence>